<organism evidence="8">
    <name type="scientific">Caenorhabditis remanei</name>
    <name type="common">Caenorhabditis vulgaris</name>
    <dbReference type="NCBI Taxonomy" id="31234"/>
    <lineage>
        <taxon>Eukaryota</taxon>
        <taxon>Metazoa</taxon>
        <taxon>Ecdysozoa</taxon>
        <taxon>Nematoda</taxon>
        <taxon>Chromadorea</taxon>
        <taxon>Rhabditida</taxon>
        <taxon>Rhabditina</taxon>
        <taxon>Rhabditomorpha</taxon>
        <taxon>Rhabditoidea</taxon>
        <taxon>Rhabditidae</taxon>
        <taxon>Peloderinae</taxon>
        <taxon>Caenorhabditis</taxon>
    </lineage>
</organism>
<dbReference type="InterPro" id="IPR015943">
    <property type="entry name" value="WD40/YVTN_repeat-like_dom_sf"/>
</dbReference>
<proteinExistence type="predicted"/>
<dbReference type="Pfam" id="PF08625">
    <property type="entry name" value="Utp13"/>
    <property type="match status" value="1"/>
</dbReference>
<dbReference type="OrthoDB" id="5414888at2759"/>
<evidence type="ECO:0000256" key="4">
    <source>
        <dbReference type="ARBA" id="ARBA00023242"/>
    </source>
</evidence>
<dbReference type="InterPro" id="IPR013934">
    <property type="entry name" value="Utp13_C"/>
</dbReference>
<dbReference type="PROSITE" id="PS50082">
    <property type="entry name" value="WD_REPEATS_2"/>
    <property type="match status" value="7"/>
</dbReference>
<dbReference type="Gene3D" id="2.130.10.10">
    <property type="entry name" value="YVTN repeat-like/Quinoprotein amine dehydrogenase"/>
    <property type="match status" value="3"/>
</dbReference>
<name>E3NAT8_CAERE</name>
<feature type="domain" description="U3 small nucleolar RNA-associated protein 13 C-terminal" evidence="6">
    <location>
        <begin position="669"/>
        <end position="802"/>
    </location>
</feature>
<dbReference type="PANTHER" id="PTHR19854">
    <property type="entry name" value="TRANSDUCIN BETA-LIKE 3"/>
    <property type="match status" value="1"/>
</dbReference>
<evidence type="ECO:0000256" key="2">
    <source>
        <dbReference type="ARBA" id="ARBA00022574"/>
    </source>
</evidence>
<dbReference type="Pfam" id="PF00400">
    <property type="entry name" value="WD40"/>
    <property type="match status" value="7"/>
</dbReference>
<dbReference type="STRING" id="31234.E3NAT8"/>
<feature type="repeat" description="WD" evidence="5">
    <location>
        <begin position="616"/>
        <end position="648"/>
    </location>
</feature>
<keyword evidence="3" id="KW-0677">Repeat</keyword>
<dbReference type="PROSITE" id="PS00678">
    <property type="entry name" value="WD_REPEATS_1"/>
    <property type="match status" value="2"/>
</dbReference>
<dbReference type="InterPro" id="IPR036322">
    <property type="entry name" value="WD40_repeat_dom_sf"/>
</dbReference>
<evidence type="ECO:0000259" key="6">
    <source>
        <dbReference type="Pfam" id="PF08625"/>
    </source>
</evidence>
<dbReference type="GO" id="GO:0034511">
    <property type="term" value="F:U3 snoRNA binding"/>
    <property type="evidence" value="ECO:0007669"/>
    <property type="project" value="TreeGrafter"/>
</dbReference>
<gene>
    <name evidence="7" type="ORF">CRE_05189</name>
</gene>
<dbReference type="GO" id="GO:0000480">
    <property type="term" value="P:endonucleolytic cleavage in 5'-ETS of tricistronic rRNA transcript (SSU-rRNA, 5.8S rRNA, LSU-rRNA)"/>
    <property type="evidence" value="ECO:0007669"/>
    <property type="project" value="TreeGrafter"/>
</dbReference>
<reference evidence="7" key="1">
    <citation type="submission" date="2007-07" db="EMBL/GenBank/DDBJ databases">
        <title>PCAP assembly of the Caenorhabditis remanei genome.</title>
        <authorList>
            <consortium name="The Caenorhabditis remanei Sequencing Consortium"/>
            <person name="Wilson R.K."/>
        </authorList>
    </citation>
    <scope>NUCLEOTIDE SEQUENCE [LARGE SCALE GENOMIC DNA]</scope>
    <source>
        <strain evidence="7">PB4641</strain>
    </source>
</reference>
<dbReference type="SMART" id="SM00320">
    <property type="entry name" value="WD40"/>
    <property type="match status" value="13"/>
</dbReference>
<evidence type="ECO:0000256" key="3">
    <source>
        <dbReference type="ARBA" id="ARBA00022737"/>
    </source>
</evidence>
<dbReference type="HOGENOM" id="CLU_009276_0_0_1"/>
<feature type="repeat" description="WD" evidence="5">
    <location>
        <begin position="532"/>
        <end position="573"/>
    </location>
</feature>
<evidence type="ECO:0000256" key="5">
    <source>
        <dbReference type="PROSITE-ProRule" id="PRU00221"/>
    </source>
</evidence>
<dbReference type="InParanoid" id="E3NAT8"/>
<dbReference type="GO" id="GO:0032040">
    <property type="term" value="C:small-subunit processome"/>
    <property type="evidence" value="ECO:0007669"/>
    <property type="project" value="InterPro"/>
</dbReference>
<evidence type="ECO:0000313" key="8">
    <source>
        <dbReference type="Proteomes" id="UP000008281"/>
    </source>
</evidence>
<dbReference type="FunCoup" id="E3NAT8">
    <property type="interactions" value="2712"/>
</dbReference>
<dbReference type="InterPro" id="IPR020472">
    <property type="entry name" value="WD40_PAC1"/>
</dbReference>
<accession>E3NAT8</accession>
<keyword evidence="8" id="KW-1185">Reference proteome</keyword>
<evidence type="ECO:0000256" key="1">
    <source>
        <dbReference type="ARBA" id="ARBA00004604"/>
    </source>
</evidence>
<protein>
    <recommendedName>
        <fullName evidence="6">U3 small nucleolar RNA-associated protein 13 C-terminal domain-containing protein</fullName>
    </recommendedName>
</protein>
<dbReference type="PANTHER" id="PTHR19854:SF15">
    <property type="entry name" value="TRANSDUCIN BETA-LIKE PROTEIN 3"/>
    <property type="match status" value="1"/>
</dbReference>
<dbReference type="CDD" id="cd00200">
    <property type="entry name" value="WD40"/>
    <property type="match status" value="2"/>
</dbReference>
<dbReference type="InterPro" id="IPR019775">
    <property type="entry name" value="WD40_repeat_CS"/>
</dbReference>
<dbReference type="GO" id="GO:0000472">
    <property type="term" value="P:endonucleolytic cleavage to generate mature 5'-end of SSU-rRNA from (SSU-rRNA, 5.8S rRNA, LSU-rRNA)"/>
    <property type="evidence" value="ECO:0007669"/>
    <property type="project" value="TreeGrafter"/>
</dbReference>
<dbReference type="PROSITE" id="PS50294">
    <property type="entry name" value="WD_REPEATS_REGION"/>
    <property type="match status" value="6"/>
</dbReference>
<dbReference type="SUPFAM" id="SSF50978">
    <property type="entry name" value="WD40 repeat-like"/>
    <property type="match status" value="2"/>
</dbReference>
<feature type="repeat" description="WD" evidence="5">
    <location>
        <begin position="120"/>
        <end position="161"/>
    </location>
</feature>
<feature type="repeat" description="WD" evidence="5">
    <location>
        <begin position="486"/>
        <end position="527"/>
    </location>
</feature>
<dbReference type="FunFam" id="2.130.10.10:FF:002460">
    <property type="entry name" value="Protein CBG01041"/>
    <property type="match status" value="1"/>
</dbReference>
<dbReference type="eggNOG" id="KOG0319">
    <property type="taxonomic scope" value="Eukaryota"/>
</dbReference>
<evidence type="ECO:0000313" key="7">
    <source>
        <dbReference type="EMBL" id="EFO91666.1"/>
    </source>
</evidence>
<feature type="repeat" description="WD" evidence="5">
    <location>
        <begin position="421"/>
        <end position="456"/>
    </location>
</feature>
<feature type="repeat" description="WD" evidence="5">
    <location>
        <begin position="371"/>
        <end position="413"/>
    </location>
</feature>
<dbReference type="Proteomes" id="UP000008281">
    <property type="component" value="Unassembled WGS sequence"/>
</dbReference>
<dbReference type="AlphaFoldDB" id="E3NAT8"/>
<dbReference type="PRINTS" id="PR00320">
    <property type="entry name" value="GPROTEINBRPT"/>
</dbReference>
<keyword evidence="4" id="KW-0539">Nucleus</keyword>
<sequence>MTEPIKEIAAARSVEAVYTGGTVRWSANGQKLFSTCTNVVRVIDLEDNSARFVKIDKFLPKTEFFSYTIGDSEDELRITCTAVDKNRNRLLVAYNNQVIREYTIPLDPSTTKPELARTWKTMHTAPILVLEFNEEGNLLATGSADHVVKVWNLVEQQCTHTLKGPSVVSAVVFGKNEKLVVGYLEGQLHLYNIMKGAPKKHVNTWNSHNSHITALLQVPDSRVVIALSRDQTMSIHETETQETLRVLPLYESIESGAIGHNGNLFTVGEEGVVKEWIIETAKLIRKKRISSAQIDDISYDVVSNRFLAVSAEQNLIILDFENLKITRQIVGFHDEIYSCCLLDKNEGFMAVGSNTSEIRLYNTKTLDCQLIRGHTESVLSVVSPSWDTTLLASCSKDNSIIIWRLVTTSEDSATLIPLLAATGHANTVTALAISNSAKAPFLASVSSDCTIKLWGLGDLGKMKDVKIDAERDLVEQLPKLTCSSTMVAHGKDVNCIDISESDALIATGGMDKLVKLWQIDTHKMQLGIGGTLSGHRRGVGDVKFAKHSHKLASCSGDMTIRIWNIAEKSCLQTISGHSCAVFRVIFARNDTQLVSADSAGIIKIWTIKTADCESTIEGHTDKIWSLSKNRDESEFVTAGTDGRIVVWKDVTEEKQKIEDEKRREAIEQDQTLTNLLSQKRYSDALIFALTLAKPFCAFKVINALMSEDSPEELSSSIRRLDMRQIEVLLQFCVKWNTNSRSSPVAQRVFYEIIHIIEPDRLVSMPGAYGYIESLLPYTQRHMDRLDRAKQDVSLFDFVWRQMRSAV</sequence>
<feature type="repeat" description="WD" evidence="5">
    <location>
        <begin position="574"/>
        <end position="615"/>
    </location>
</feature>
<comment type="subcellular location">
    <subcellularLocation>
        <location evidence="1">Nucleus</location>
        <location evidence="1">Nucleolus</location>
    </subcellularLocation>
</comment>
<dbReference type="EMBL" id="DS268579">
    <property type="protein sequence ID" value="EFO91666.1"/>
    <property type="molecule type" value="Genomic_DNA"/>
</dbReference>
<dbReference type="GO" id="GO:0030686">
    <property type="term" value="C:90S preribosome"/>
    <property type="evidence" value="ECO:0007669"/>
    <property type="project" value="TreeGrafter"/>
</dbReference>
<keyword evidence="2 5" id="KW-0853">WD repeat</keyword>
<dbReference type="InterPro" id="IPR001680">
    <property type="entry name" value="WD40_rpt"/>
</dbReference>
<dbReference type="OMA" id="PYVQRHF"/>